<accession>A0A1R0IHH6</accession>
<dbReference type="Proteomes" id="UP000242705">
    <property type="component" value="Unassembled WGS sequence"/>
</dbReference>
<comment type="caution">
    <text evidence="13">The sequence shown here is derived from an EMBL/GenBank/DDBJ whole genome shotgun (WGS) entry which is preliminary data.</text>
</comment>
<evidence type="ECO:0000259" key="11">
    <source>
        <dbReference type="Pfam" id="PF21760"/>
    </source>
</evidence>
<dbReference type="Gene3D" id="3.30.70.3220">
    <property type="match status" value="1"/>
</dbReference>
<comment type="similarity">
    <text evidence="9">Belongs to the SecD/SecF family. SecD subfamily.</text>
</comment>
<dbReference type="NCBIfam" id="TIGR01129">
    <property type="entry name" value="secD"/>
    <property type="match status" value="1"/>
</dbReference>
<reference evidence="13 14" key="1">
    <citation type="journal article" date="2014" name="BMC Genomics">
        <title>Comparison of environmental and isolate Sulfobacillus genomes reveals diverse carbon, sulfur, nitrogen, and hydrogen metabolisms.</title>
        <authorList>
            <person name="Justice N.B."/>
            <person name="Norman A."/>
            <person name="Brown C.T."/>
            <person name="Singh A."/>
            <person name="Thomas B.C."/>
            <person name="Banfield J.F."/>
        </authorList>
    </citation>
    <scope>NUCLEOTIDE SEQUENCE [LARGE SCALE GENOMIC DNA]</scope>
    <source>
        <strain evidence="13">AMDSBA5</strain>
    </source>
</reference>
<organism evidence="13 14">
    <name type="scientific">Sulfobacillus thermosulfidooxidans</name>
    <dbReference type="NCBI Taxonomy" id="28034"/>
    <lineage>
        <taxon>Bacteria</taxon>
        <taxon>Bacillati</taxon>
        <taxon>Bacillota</taxon>
        <taxon>Clostridia</taxon>
        <taxon>Eubacteriales</taxon>
        <taxon>Clostridiales Family XVII. Incertae Sedis</taxon>
        <taxon>Sulfobacillus</taxon>
    </lineage>
</organism>
<dbReference type="HAMAP" id="MF_01463_B">
    <property type="entry name" value="SecD_B"/>
    <property type="match status" value="1"/>
</dbReference>
<dbReference type="InterPro" id="IPR048634">
    <property type="entry name" value="SecD_SecF_C"/>
</dbReference>
<evidence type="ECO:0000256" key="2">
    <source>
        <dbReference type="ARBA" id="ARBA00022448"/>
    </source>
</evidence>
<feature type="domain" description="Protein translocase subunit SecDF P1" evidence="11">
    <location>
        <begin position="62"/>
        <end position="118"/>
    </location>
</feature>
<comment type="subunit">
    <text evidence="9">Forms a complex with SecF. Part of the essential Sec protein translocation apparatus which comprises SecA, SecYEG and auxiliary proteins SecDF. Other proteins may also be involved.</text>
</comment>
<dbReference type="InterPro" id="IPR022813">
    <property type="entry name" value="SecD/SecF_arch_bac"/>
</dbReference>
<feature type="transmembrane region" description="Helical" evidence="9">
    <location>
        <begin position="334"/>
        <end position="356"/>
    </location>
</feature>
<dbReference type="GO" id="GO:0015450">
    <property type="term" value="F:protein-transporting ATPase activity"/>
    <property type="evidence" value="ECO:0007669"/>
    <property type="project" value="InterPro"/>
</dbReference>
<dbReference type="AlphaFoldDB" id="A0A1R0IHH6"/>
<feature type="transmembrane region" description="Helical" evidence="9">
    <location>
        <begin position="241"/>
        <end position="260"/>
    </location>
</feature>
<dbReference type="InterPro" id="IPR055344">
    <property type="entry name" value="SecD_SecF_C_bact"/>
</dbReference>
<dbReference type="RefSeq" id="WP_020373785.1">
    <property type="nucleotide sequence ID" value="NZ_MDZD01000029.1"/>
</dbReference>
<evidence type="ECO:0000256" key="8">
    <source>
        <dbReference type="ARBA" id="ARBA00023136"/>
    </source>
</evidence>
<evidence type="ECO:0000259" key="12">
    <source>
        <dbReference type="Pfam" id="PF22599"/>
    </source>
</evidence>
<evidence type="ECO:0000259" key="10">
    <source>
        <dbReference type="Pfam" id="PF02355"/>
    </source>
</evidence>
<dbReference type="GO" id="GO:0006605">
    <property type="term" value="P:protein targeting"/>
    <property type="evidence" value="ECO:0007669"/>
    <property type="project" value="UniProtKB-UniRule"/>
</dbReference>
<evidence type="ECO:0000313" key="14">
    <source>
        <dbReference type="Proteomes" id="UP000242705"/>
    </source>
</evidence>
<evidence type="ECO:0000256" key="6">
    <source>
        <dbReference type="ARBA" id="ARBA00022989"/>
    </source>
</evidence>
<name>A0A1R0IHH6_SULTH</name>
<keyword evidence="2 9" id="KW-0813">Transport</keyword>
<dbReference type="InterPro" id="IPR005791">
    <property type="entry name" value="SecD"/>
</dbReference>
<dbReference type="NCBIfam" id="TIGR00916">
    <property type="entry name" value="2A0604s01"/>
    <property type="match status" value="1"/>
</dbReference>
<evidence type="ECO:0000256" key="1">
    <source>
        <dbReference type="ARBA" id="ARBA00004651"/>
    </source>
</evidence>
<dbReference type="InterPro" id="IPR001036">
    <property type="entry name" value="Acrflvin-R"/>
</dbReference>
<evidence type="ECO:0000256" key="9">
    <source>
        <dbReference type="HAMAP-Rule" id="MF_01463"/>
    </source>
</evidence>
<comment type="subcellular location">
    <subcellularLocation>
        <location evidence="1 9">Cell membrane</location>
        <topology evidence="1 9">Multi-pass membrane protein</topology>
    </subcellularLocation>
</comment>
<feature type="domain" description="SecDF P1 head subdomain" evidence="12">
    <location>
        <begin position="122"/>
        <end position="217"/>
    </location>
</feature>
<comment type="caution">
    <text evidence="9">Lacks conserved residue(s) required for the propagation of feature annotation.</text>
</comment>
<feature type="transmembrane region" description="Helical" evidence="9">
    <location>
        <begin position="293"/>
        <end position="313"/>
    </location>
</feature>
<dbReference type="GO" id="GO:0065002">
    <property type="term" value="P:intracellular protein transmembrane transport"/>
    <property type="evidence" value="ECO:0007669"/>
    <property type="project" value="UniProtKB-UniRule"/>
</dbReference>
<protein>
    <recommendedName>
        <fullName evidence="9">Protein translocase subunit SecD</fullName>
    </recommendedName>
</protein>
<proteinExistence type="inferred from homology"/>
<sequence>MRQKSMLKFFALVAVLIAAVYYFLAVNPITNHLRYGLDLKGGVTATYQAEPAPGEPVNKETMARAMSILGFRVNALGVSEPVIEQVGSNRITVDLPGVKNPEQALQFLGQTAVLQIKSPTGQVLLSGGDLKNAVAGIVNGQYVVNLTFNAQGTKIFAAATKKYLGKPLPIYLNGKLVEAPIVQNVIPDGQAQMSGNFTSLQQAQKVALLLQSGALPVNLKVLDVRTVSATLGHASVVASKVASIIAIALIGFVMIVWYRLAGFVADMALLIYLLLVVGALWAIHAVITVPGIAGLILSVGMAVDANVIIFSRIREEMINGKTPRASVAAGFRHAIRAILDSHVTTFVSSLILFFLGTGEVKGFALTLMIGTAVSLLTAVSVTGVVIRWVADAGWAKVRSIFVG</sequence>
<keyword evidence="4 9" id="KW-0812">Transmembrane</keyword>
<evidence type="ECO:0000256" key="7">
    <source>
        <dbReference type="ARBA" id="ARBA00023010"/>
    </source>
</evidence>
<evidence type="ECO:0000256" key="3">
    <source>
        <dbReference type="ARBA" id="ARBA00022475"/>
    </source>
</evidence>
<feature type="transmembrane region" description="Helical" evidence="9">
    <location>
        <begin position="362"/>
        <end position="390"/>
    </location>
</feature>
<evidence type="ECO:0000256" key="4">
    <source>
        <dbReference type="ARBA" id="ARBA00022692"/>
    </source>
</evidence>
<evidence type="ECO:0000313" key="13">
    <source>
        <dbReference type="EMBL" id="PSR29289.1"/>
    </source>
</evidence>
<keyword evidence="8 9" id="KW-0472">Membrane</keyword>
<keyword evidence="6 9" id="KW-1133">Transmembrane helix</keyword>
<keyword evidence="3 9" id="KW-1003">Cell membrane</keyword>
<dbReference type="PANTHER" id="PTHR30081:SF1">
    <property type="entry name" value="PROTEIN TRANSLOCASE SUBUNIT SECD"/>
    <property type="match status" value="1"/>
</dbReference>
<dbReference type="GO" id="GO:0043952">
    <property type="term" value="P:protein transport by the Sec complex"/>
    <property type="evidence" value="ECO:0007669"/>
    <property type="project" value="UniProtKB-UniRule"/>
</dbReference>
<comment type="function">
    <text evidence="9">Part of the Sec protein translocase complex. Interacts with the SecYEG preprotein conducting channel. SecDF uses the proton motive force (PMF) to complete protein translocation after the ATP-dependent function of SecA.</text>
</comment>
<dbReference type="PANTHER" id="PTHR30081">
    <property type="entry name" value="PROTEIN-EXPORT MEMBRANE PROTEIN SEC"/>
    <property type="match status" value="1"/>
</dbReference>
<dbReference type="GO" id="GO:0005886">
    <property type="term" value="C:plasma membrane"/>
    <property type="evidence" value="ECO:0007669"/>
    <property type="project" value="UniProtKB-SubCell"/>
</dbReference>
<dbReference type="Pfam" id="PF22599">
    <property type="entry name" value="SecDF_P1_head"/>
    <property type="match status" value="1"/>
</dbReference>
<keyword evidence="7 9" id="KW-0811">Translocation</keyword>
<dbReference type="PRINTS" id="PR00702">
    <property type="entry name" value="ACRIFLAVINRP"/>
</dbReference>
<gene>
    <name evidence="9 13" type="primary">secD</name>
    <name evidence="13" type="ORF">C7B47_02940</name>
</gene>
<feature type="transmembrane region" description="Helical" evidence="9">
    <location>
        <begin position="267"/>
        <end position="287"/>
    </location>
</feature>
<feature type="domain" description="Protein export membrane protein SecD/SecF C-terminal" evidence="10">
    <location>
        <begin position="218"/>
        <end position="389"/>
    </location>
</feature>
<keyword evidence="5 9" id="KW-0653">Protein transport</keyword>
<dbReference type="InterPro" id="IPR048631">
    <property type="entry name" value="SecD_1st"/>
</dbReference>
<evidence type="ECO:0000256" key="5">
    <source>
        <dbReference type="ARBA" id="ARBA00022927"/>
    </source>
</evidence>
<dbReference type="Gene3D" id="1.20.1640.10">
    <property type="entry name" value="Multidrug efflux transporter AcrB transmembrane domain"/>
    <property type="match status" value="1"/>
</dbReference>
<dbReference type="SUPFAM" id="SSF82866">
    <property type="entry name" value="Multidrug efflux transporter AcrB transmembrane domain"/>
    <property type="match status" value="1"/>
</dbReference>
<dbReference type="InterPro" id="IPR054384">
    <property type="entry name" value="SecDF_P1_head"/>
</dbReference>
<dbReference type="EMBL" id="PXYX01000003">
    <property type="protein sequence ID" value="PSR29289.1"/>
    <property type="molecule type" value="Genomic_DNA"/>
</dbReference>
<dbReference type="Pfam" id="PF02355">
    <property type="entry name" value="SecD_SecF_C"/>
    <property type="match status" value="1"/>
</dbReference>
<dbReference type="Pfam" id="PF21760">
    <property type="entry name" value="SecD_1st"/>
    <property type="match status" value="1"/>
</dbReference>